<dbReference type="InterPro" id="IPR013216">
    <property type="entry name" value="Methyltransf_11"/>
</dbReference>
<dbReference type="Pfam" id="PF08241">
    <property type="entry name" value="Methyltransf_11"/>
    <property type="match status" value="1"/>
</dbReference>
<dbReference type="CDD" id="cd02440">
    <property type="entry name" value="AdoMet_MTases"/>
    <property type="match status" value="1"/>
</dbReference>
<gene>
    <name evidence="2" type="primary">BBOV_IV002400</name>
</gene>
<dbReference type="InterPro" id="IPR052356">
    <property type="entry name" value="Thiol_S-MT"/>
</dbReference>
<dbReference type="PANTHER" id="PTHR45036">
    <property type="entry name" value="METHYLTRANSFERASE LIKE 7B"/>
    <property type="match status" value="1"/>
</dbReference>
<organism evidence="2">
    <name type="scientific">Babesia bovis</name>
    <dbReference type="NCBI Taxonomy" id="5865"/>
    <lineage>
        <taxon>Eukaryota</taxon>
        <taxon>Sar</taxon>
        <taxon>Alveolata</taxon>
        <taxon>Apicomplexa</taxon>
        <taxon>Aconoidasida</taxon>
        <taxon>Piroplasmida</taxon>
        <taxon>Babesiidae</taxon>
        <taxon>Babesia</taxon>
    </lineage>
</organism>
<reference evidence="2" key="1">
    <citation type="journal article" date="2014" name="BMC Genomics">
        <title>The Babesia bovis gene and promoter model: an update from full-length EST analysis.</title>
        <authorList>
            <person name="Yamagishi J."/>
            <person name="Wakaguri H."/>
            <person name="Yokoyama N."/>
            <person name="Yamashita R."/>
            <person name="Suzuki Y."/>
            <person name="Xuan X."/>
            <person name="Igarashi I."/>
        </authorList>
    </citation>
    <scope>NUCLEOTIDE SEQUENCE</scope>
    <source>
        <strain evidence="2">Texas</strain>
    </source>
</reference>
<name>S6BI67_BABBO</name>
<evidence type="ECO:0000313" key="2">
    <source>
        <dbReference type="EMBL" id="BAN65944.1"/>
    </source>
</evidence>
<dbReference type="AlphaFoldDB" id="S6BI67"/>
<dbReference type="PANTHER" id="PTHR45036:SF1">
    <property type="entry name" value="METHYLTRANSFERASE LIKE 7A"/>
    <property type="match status" value="1"/>
</dbReference>
<dbReference type="GO" id="GO:0008757">
    <property type="term" value="F:S-adenosylmethionine-dependent methyltransferase activity"/>
    <property type="evidence" value="ECO:0007669"/>
    <property type="project" value="InterPro"/>
</dbReference>
<dbReference type="SUPFAM" id="SSF53335">
    <property type="entry name" value="S-adenosyl-L-methionine-dependent methyltransferases"/>
    <property type="match status" value="1"/>
</dbReference>
<dbReference type="Gene3D" id="3.40.50.150">
    <property type="entry name" value="Vaccinia Virus protein VP39"/>
    <property type="match status" value="1"/>
</dbReference>
<evidence type="ECO:0000259" key="1">
    <source>
        <dbReference type="Pfam" id="PF08241"/>
    </source>
</evidence>
<accession>S6BI67</accession>
<protein>
    <recommendedName>
        <fullName evidence="1">Methyltransferase type 11 domain-containing protein</fullName>
    </recommendedName>
</protein>
<dbReference type="VEuPathDB" id="PiroplasmaDB:BBOV_IV002400"/>
<dbReference type="InterPro" id="IPR029063">
    <property type="entry name" value="SAM-dependent_MTases_sf"/>
</dbReference>
<feature type="domain" description="Methyltransferase type 11" evidence="1">
    <location>
        <begin position="89"/>
        <end position="184"/>
    </location>
</feature>
<sequence length="283" mass="32093">MSVRDIFTFGRVCTSLAALNGAFIYVQYRKLVVCRPEYKQEGLPEEKHRIAIFDNIAPTYDLTYGNTHRKLGITAAKANILKRAKGHVLDLAAGTLENYELYSNITSLTALDKSVMMCLEMKRKIESEKPDFPVTIVCADASAIPFENESFSTVVTTHGLCSVEHPGKCLDEVARVLKPSGRYIGIERGRVYYRPLRALLNWLKLYPNPGMPWKYGYFEDRDPIGLVKDCKGLTMLDSAVFGYGMNYSILARRSDSDKKSEFSNEPRMRPEARVIYSYVPRES</sequence>
<proteinExistence type="evidence at transcript level"/>
<dbReference type="EMBL" id="AK442150">
    <property type="protein sequence ID" value="BAN65944.1"/>
    <property type="molecule type" value="mRNA"/>
</dbReference>